<sequence>MTVCACALSLRATNPIATRFPRPIILLRLLLLAFLLPAAAAAQPDRYNYELAVRIDSLAAEDLKWRTRLQHLQQSGAADSSLRAFLQQQIRQTDAAHLPELRRMVAEHGFPGVRTVGAQTSDNFWLLLQHADGNPALQRQALQLMRQQVAAGNANAANFAFLQDRVLLNAGERQLFGTQVMLNADSTAFIPRPVADPSRLDARRAELGLPPMEEYLRSMQQRYTGQLRKRES</sequence>
<gene>
    <name evidence="1" type="ORF">GCM10023184_42460</name>
</gene>
<organism evidence="1 2">
    <name type="scientific">Flaviaesturariibacter amylovorans</name>
    <dbReference type="NCBI Taxonomy" id="1084520"/>
    <lineage>
        <taxon>Bacteria</taxon>
        <taxon>Pseudomonadati</taxon>
        <taxon>Bacteroidota</taxon>
        <taxon>Chitinophagia</taxon>
        <taxon>Chitinophagales</taxon>
        <taxon>Chitinophagaceae</taxon>
        <taxon>Flaviaestuariibacter</taxon>
    </lineage>
</organism>
<dbReference type="RefSeq" id="WP_345258108.1">
    <property type="nucleotide sequence ID" value="NZ_BAABGY010000016.1"/>
</dbReference>
<proteinExistence type="predicted"/>
<dbReference type="Proteomes" id="UP001501725">
    <property type="component" value="Unassembled WGS sequence"/>
</dbReference>
<accession>A0ABP8HQJ1</accession>
<protein>
    <submittedName>
        <fullName evidence="1">Uncharacterized protein</fullName>
    </submittedName>
</protein>
<dbReference type="InterPro" id="IPR046732">
    <property type="entry name" value="DUF6624"/>
</dbReference>
<comment type="caution">
    <text evidence="1">The sequence shown here is derived from an EMBL/GenBank/DDBJ whole genome shotgun (WGS) entry which is preliminary data.</text>
</comment>
<reference evidence="2" key="1">
    <citation type="journal article" date="2019" name="Int. J. Syst. Evol. Microbiol.">
        <title>The Global Catalogue of Microorganisms (GCM) 10K type strain sequencing project: providing services to taxonomists for standard genome sequencing and annotation.</title>
        <authorList>
            <consortium name="The Broad Institute Genomics Platform"/>
            <consortium name="The Broad Institute Genome Sequencing Center for Infectious Disease"/>
            <person name="Wu L."/>
            <person name="Ma J."/>
        </authorList>
    </citation>
    <scope>NUCLEOTIDE SEQUENCE [LARGE SCALE GENOMIC DNA]</scope>
    <source>
        <strain evidence="2">JCM 17919</strain>
    </source>
</reference>
<keyword evidence="2" id="KW-1185">Reference proteome</keyword>
<dbReference type="Pfam" id="PF20329">
    <property type="entry name" value="DUF6624"/>
    <property type="match status" value="1"/>
</dbReference>
<evidence type="ECO:0000313" key="2">
    <source>
        <dbReference type="Proteomes" id="UP001501725"/>
    </source>
</evidence>
<name>A0ABP8HQJ1_9BACT</name>
<dbReference type="EMBL" id="BAABGY010000016">
    <property type="protein sequence ID" value="GAA4342752.1"/>
    <property type="molecule type" value="Genomic_DNA"/>
</dbReference>
<evidence type="ECO:0000313" key="1">
    <source>
        <dbReference type="EMBL" id="GAA4342752.1"/>
    </source>
</evidence>